<evidence type="ECO:0000313" key="9">
    <source>
        <dbReference type="EMBL" id="TWJ06555.1"/>
    </source>
</evidence>
<dbReference type="EMBL" id="VLLK01000002">
    <property type="protein sequence ID" value="TWJ06555.1"/>
    <property type="molecule type" value="Genomic_DNA"/>
</dbReference>
<evidence type="ECO:0000256" key="4">
    <source>
        <dbReference type="ARBA" id="ARBA00018370"/>
    </source>
</evidence>
<dbReference type="AlphaFoldDB" id="A0A562ULR2"/>
<dbReference type="PANTHER" id="PTHR47245:SF2">
    <property type="entry name" value="PEPTIDYL-PROLYL CIS-TRANS ISOMERASE HP_0175-RELATED"/>
    <property type="match status" value="1"/>
</dbReference>
<evidence type="ECO:0000259" key="8">
    <source>
        <dbReference type="Pfam" id="PF13145"/>
    </source>
</evidence>
<keyword evidence="10" id="KW-1185">Reference proteome</keyword>
<feature type="domain" description="PpiC" evidence="8">
    <location>
        <begin position="116"/>
        <end position="237"/>
    </location>
</feature>
<dbReference type="OrthoDB" id="196786at2"/>
<evidence type="ECO:0000256" key="1">
    <source>
        <dbReference type="ARBA" id="ARBA00000971"/>
    </source>
</evidence>
<evidence type="ECO:0000256" key="6">
    <source>
        <dbReference type="ARBA" id="ARBA00030642"/>
    </source>
</evidence>
<dbReference type="EC" id="5.2.1.8" evidence="3"/>
<dbReference type="RefSeq" id="WP_067597568.1">
    <property type="nucleotide sequence ID" value="NZ_CP015963.1"/>
</dbReference>
<gene>
    <name evidence="9" type="ORF">JN10_2089</name>
</gene>
<reference evidence="9 10" key="1">
    <citation type="submission" date="2019-07" db="EMBL/GenBank/DDBJ databases">
        <title>Genomic Encyclopedia of Archaeal and Bacterial Type Strains, Phase II (KMG-II): from individual species to whole genera.</title>
        <authorList>
            <person name="Goeker M."/>
        </authorList>
    </citation>
    <scope>NUCLEOTIDE SEQUENCE [LARGE SCALE GENOMIC DNA]</scope>
    <source>
        <strain evidence="9 10">ATCC BAA-2084</strain>
    </source>
</reference>
<evidence type="ECO:0000256" key="7">
    <source>
        <dbReference type="ARBA" id="ARBA00031484"/>
    </source>
</evidence>
<evidence type="ECO:0000256" key="5">
    <source>
        <dbReference type="ARBA" id="ARBA00023110"/>
    </source>
</evidence>
<protein>
    <recommendedName>
        <fullName evidence="4">Parvulin-like PPIase</fullName>
        <ecNumber evidence="3">5.2.1.8</ecNumber>
    </recommendedName>
    <alternativeName>
        <fullName evidence="6">Peptidyl-prolyl cis-trans isomerase plp</fullName>
    </alternativeName>
    <alternativeName>
        <fullName evidence="7">Rotamase plp</fullName>
    </alternativeName>
</protein>
<keyword evidence="5" id="KW-0697">Rotamase</keyword>
<comment type="caution">
    <text evidence="9">The sequence shown here is derived from an EMBL/GenBank/DDBJ whole genome shotgun (WGS) entry which is preliminary data.</text>
</comment>
<dbReference type="Proteomes" id="UP000320547">
    <property type="component" value="Unassembled WGS sequence"/>
</dbReference>
<comment type="similarity">
    <text evidence="2">Belongs to the PpiC/parvulin rotamase family.</text>
</comment>
<proteinExistence type="inferred from homology"/>
<name>A0A562ULR2_9SPHN</name>
<evidence type="ECO:0000256" key="2">
    <source>
        <dbReference type="ARBA" id="ARBA00007656"/>
    </source>
</evidence>
<dbReference type="InterPro" id="IPR046357">
    <property type="entry name" value="PPIase_dom_sf"/>
</dbReference>
<dbReference type="Gene3D" id="3.10.50.40">
    <property type="match status" value="1"/>
</dbReference>
<dbReference type="GO" id="GO:0003755">
    <property type="term" value="F:peptidyl-prolyl cis-trans isomerase activity"/>
    <property type="evidence" value="ECO:0007669"/>
    <property type="project" value="UniProtKB-KW"/>
</dbReference>
<dbReference type="Pfam" id="PF13145">
    <property type="entry name" value="Rotamase_2"/>
    <property type="match status" value="1"/>
</dbReference>
<dbReference type="PANTHER" id="PTHR47245">
    <property type="entry name" value="PEPTIDYLPROLYL ISOMERASE"/>
    <property type="match status" value="1"/>
</dbReference>
<dbReference type="InterPro" id="IPR050245">
    <property type="entry name" value="PrsA_foldase"/>
</dbReference>
<comment type="catalytic activity">
    <reaction evidence="1">
        <text>[protein]-peptidylproline (omega=180) = [protein]-peptidylproline (omega=0)</text>
        <dbReference type="Rhea" id="RHEA:16237"/>
        <dbReference type="Rhea" id="RHEA-COMP:10747"/>
        <dbReference type="Rhea" id="RHEA-COMP:10748"/>
        <dbReference type="ChEBI" id="CHEBI:83833"/>
        <dbReference type="ChEBI" id="CHEBI:83834"/>
        <dbReference type="EC" id="5.2.1.8"/>
    </reaction>
</comment>
<sequence length="269" mass="30729">MTLQSWAREPLVHFLIGGVVIYAVLTLRGGDVDPASRSIVIDRDQQAQIALVFERTMNRPPTDAELDAQIERFIRDEVLYREALRLGLDQGDAVVRRRMAQKMDILASSQAETVQPSEQTLRTHYEANPEAFANQVAYTLDQLWFEERPVAQSILLRIDETGDWESLGQEISLPTSIESTARDELAARFGQQFMQEIDRLDLGEGWQGPISSGFGWHLVRLRARDASEIPEFDDVRQEVESHWRTQTIAQRKADAYQLLRDAYSVTIEN</sequence>
<evidence type="ECO:0000256" key="3">
    <source>
        <dbReference type="ARBA" id="ARBA00013194"/>
    </source>
</evidence>
<dbReference type="InterPro" id="IPR000297">
    <property type="entry name" value="PPIase_PpiC"/>
</dbReference>
<accession>A0A562ULR2</accession>
<keyword evidence="9" id="KW-0413">Isomerase</keyword>
<evidence type="ECO:0000313" key="10">
    <source>
        <dbReference type="Proteomes" id="UP000320547"/>
    </source>
</evidence>
<organism evidence="9 10">
    <name type="scientific">Altererythrobacter ishigakiensis</name>
    <dbReference type="NCBI Taxonomy" id="476157"/>
    <lineage>
        <taxon>Bacteria</taxon>
        <taxon>Pseudomonadati</taxon>
        <taxon>Pseudomonadota</taxon>
        <taxon>Alphaproteobacteria</taxon>
        <taxon>Sphingomonadales</taxon>
        <taxon>Erythrobacteraceae</taxon>
        <taxon>Altererythrobacter</taxon>
    </lineage>
</organism>
<dbReference type="STRING" id="476157.GCA_001663155_00765"/>